<organism evidence="1 2">
    <name type="scientific">Hymenobacter algoricola</name>
    <dbReference type="NCBI Taxonomy" id="486267"/>
    <lineage>
        <taxon>Bacteria</taxon>
        <taxon>Pseudomonadati</taxon>
        <taxon>Bacteroidota</taxon>
        <taxon>Cytophagia</taxon>
        <taxon>Cytophagales</taxon>
        <taxon>Hymenobacteraceae</taxon>
        <taxon>Hymenobacter</taxon>
    </lineage>
</organism>
<gene>
    <name evidence="1" type="ORF">GCM10022406_39350</name>
</gene>
<keyword evidence="2" id="KW-1185">Reference proteome</keyword>
<dbReference type="Proteomes" id="UP001499909">
    <property type="component" value="Unassembled WGS sequence"/>
</dbReference>
<dbReference type="RefSeq" id="WP_345117667.1">
    <property type="nucleotide sequence ID" value="NZ_BAABDH010000112.1"/>
</dbReference>
<evidence type="ECO:0000313" key="2">
    <source>
        <dbReference type="Proteomes" id="UP001499909"/>
    </source>
</evidence>
<dbReference type="EMBL" id="BAABDH010000112">
    <property type="protein sequence ID" value="GAA3953781.1"/>
    <property type="molecule type" value="Genomic_DNA"/>
</dbReference>
<sequence length="85" mass="9709">MPLPDSITVDGFTALTTEAHALAIYNHTLRIMALKRRLQLSLQREEREQFSDELRHTQTLVKVHVVRMHEMIEEQDAVVGTAEAA</sequence>
<proteinExistence type="predicted"/>
<accession>A0ABP7NTC4</accession>
<name>A0ABP7NTC4_9BACT</name>
<comment type="caution">
    <text evidence="1">The sequence shown here is derived from an EMBL/GenBank/DDBJ whole genome shotgun (WGS) entry which is preliminary data.</text>
</comment>
<reference evidence="2" key="1">
    <citation type="journal article" date="2019" name="Int. J. Syst. Evol. Microbiol.">
        <title>The Global Catalogue of Microorganisms (GCM) 10K type strain sequencing project: providing services to taxonomists for standard genome sequencing and annotation.</title>
        <authorList>
            <consortium name="The Broad Institute Genomics Platform"/>
            <consortium name="The Broad Institute Genome Sequencing Center for Infectious Disease"/>
            <person name="Wu L."/>
            <person name="Ma J."/>
        </authorList>
    </citation>
    <scope>NUCLEOTIDE SEQUENCE [LARGE SCALE GENOMIC DNA]</scope>
    <source>
        <strain evidence="2">JCM 17214</strain>
    </source>
</reference>
<protein>
    <submittedName>
        <fullName evidence="1">Uncharacterized protein</fullName>
    </submittedName>
</protein>
<evidence type="ECO:0000313" key="1">
    <source>
        <dbReference type="EMBL" id="GAA3953781.1"/>
    </source>
</evidence>